<evidence type="ECO:0000256" key="7">
    <source>
        <dbReference type="ARBA" id="ARBA00022723"/>
    </source>
</evidence>
<evidence type="ECO:0000259" key="14">
    <source>
        <dbReference type="Pfam" id="PF01077"/>
    </source>
</evidence>
<evidence type="ECO:0000256" key="11">
    <source>
        <dbReference type="ARBA" id="ARBA00023014"/>
    </source>
</evidence>
<reference evidence="16" key="2">
    <citation type="submission" date="2023-01" db="EMBL/GenBank/DDBJ databases">
        <authorList>
            <person name="Sun Q."/>
            <person name="Evtushenko L."/>
        </authorList>
    </citation>
    <scope>NUCLEOTIDE SEQUENCE</scope>
    <source>
        <strain evidence="16">VKM Ac-1940</strain>
    </source>
</reference>
<dbReference type="EMBL" id="BSER01000001">
    <property type="protein sequence ID" value="GLJ94048.1"/>
    <property type="molecule type" value="Genomic_DNA"/>
</dbReference>
<evidence type="ECO:0000313" key="17">
    <source>
        <dbReference type="Proteomes" id="UP001142291"/>
    </source>
</evidence>
<comment type="function">
    <text evidence="2">Catalyzes the reduction of sulfite to sulfide, a step in the biosynthesis of sulfur-containing amino acids and cofactors.</text>
</comment>
<keyword evidence="9" id="KW-0560">Oxidoreductase</keyword>
<evidence type="ECO:0000256" key="10">
    <source>
        <dbReference type="ARBA" id="ARBA00023004"/>
    </source>
</evidence>
<dbReference type="GO" id="GO:0020037">
    <property type="term" value="F:heme binding"/>
    <property type="evidence" value="ECO:0007669"/>
    <property type="project" value="InterPro"/>
</dbReference>
<comment type="similarity">
    <text evidence="3">Belongs to the nitrite and sulfite reductase 4Fe-4S domain family.</text>
</comment>
<comment type="catalytic activity">
    <reaction evidence="12">
        <text>hydrogen sulfide + 6 oxidized [2Fe-2S]-[ferredoxin] + 3 H2O = sulfite + 6 reduced [2Fe-2S]-[ferredoxin] + 7 H(+)</text>
        <dbReference type="Rhea" id="RHEA:23132"/>
        <dbReference type="Rhea" id="RHEA-COMP:10000"/>
        <dbReference type="Rhea" id="RHEA-COMP:10001"/>
        <dbReference type="ChEBI" id="CHEBI:15377"/>
        <dbReference type="ChEBI" id="CHEBI:15378"/>
        <dbReference type="ChEBI" id="CHEBI:17359"/>
        <dbReference type="ChEBI" id="CHEBI:29919"/>
        <dbReference type="ChEBI" id="CHEBI:33737"/>
        <dbReference type="ChEBI" id="CHEBI:33738"/>
        <dbReference type="EC" id="1.8.7.1"/>
    </reaction>
</comment>
<evidence type="ECO:0000256" key="1">
    <source>
        <dbReference type="ARBA" id="ARBA00001966"/>
    </source>
</evidence>
<reference evidence="16" key="1">
    <citation type="journal article" date="2014" name="Int. J. Syst. Evol. Microbiol.">
        <title>Complete genome sequence of Corynebacterium casei LMG S-19264T (=DSM 44701T), isolated from a smear-ripened cheese.</title>
        <authorList>
            <consortium name="US DOE Joint Genome Institute (JGI-PGF)"/>
            <person name="Walter F."/>
            <person name="Albersmeier A."/>
            <person name="Kalinowski J."/>
            <person name="Ruckert C."/>
        </authorList>
    </citation>
    <scope>NUCLEOTIDE SEQUENCE</scope>
    <source>
        <strain evidence="16">VKM Ac-1940</strain>
    </source>
</reference>
<dbReference type="GO" id="GO:0051539">
    <property type="term" value="F:4 iron, 4 sulfur cluster binding"/>
    <property type="evidence" value="ECO:0007669"/>
    <property type="project" value="UniProtKB-KW"/>
</dbReference>
<keyword evidence="11" id="KW-0411">Iron-sulfur</keyword>
<keyword evidence="5" id="KW-0004">4Fe-4S</keyword>
<dbReference type="PRINTS" id="PR00397">
    <property type="entry name" value="SIROHAEM"/>
</dbReference>
<keyword evidence="10" id="KW-0408">Iron</keyword>
<feature type="domain" description="Nitrite/Sulfite reductase ferredoxin-like" evidence="15">
    <location>
        <begin position="118"/>
        <end position="184"/>
    </location>
</feature>
<feature type="domain" description="Nitrite/sulphite reductase 4Fe-4S" evidence="14">
    <location>
        <begin position="445"/>
        <end position="588"/>
    </location>
</feature>
<dbReference type="InterPro" id="IPR006067">
    <property type="entry name" value="NO2/SO3_Rdtase_4Fe4S_dom"/>
</dbReference>
<dbReference type="PANTHER" id="PTHR32439:SF0">
    <property type="entry name" value="FERREDOXIN--NITRITE REDUCTASE, CHLOROPLASTIC"/>
    <property type="match status" value="1"/>
</dbReference>
<dbReference type="Gene3D" id="3.90.480.20">
    <property type="match status" value="1"/>
</dbReference>
<dbReference type="FunFam" id="3.30.413.10:FF:000009">
    <property type="entry name" value="Sulfite reductase [ferredoxin]"/>
    <property type="match status" value="1"/>
</dbReference>
<evidence type="ECO:0000256" key="5">
    <source>
        <dbReference type="ARBA" id="ARBA00022485"/>
    </source>
</evidence>
<feature type="domain" description="Nitrite/Sulfite reductase ferredoxin-like" evidence="15">
    <location>
        <begin position="368"/>
        <end position="433"/>
    </location>
</feature>
<evidence type="ECO:0000256" key="12">
    <source>
        <dbReference type="ARBA" id="ARBA00049518"/>
    </source>
</evidence>
<dbReference type="Pfam" id="PF03460">
    <property type="entry name" value="NIR_SIR_ferr"/>
    <property type="match status" value="2"/>
</dbReference>
<dbReference type="AlphaFoldDB" id="A0A9W6HK90"/>
<evidence type="ECO:0000256" key="3">
    <source>
        <dbReference type="ARBA" id="ARBA00010429"/>
    </source>
</evidence>
<gene>
    <name evidence="16" type="ORF">GCM10017591_01090</name>
</gene>
<evidence type="ECO:0000256" key="13">
    <source>
        <dbReference type="SAM" id="MobiDB-lite"/>
    </source>
</evidence>
<dbReference type="GO" id="GO:0050311">
    <property type="term" value="F:sulfite reductase (ferredoxin) activity"/>
    <property type="evidence" value="ECO:0007669"/>
    <property type="project" value="UniProtKB-EC"/>
</dbReference>
<comment type="caution">
    <text evidence="16">The sequence shown here is derived from an EMBL/GenBank/DDBJ whole genome shotgun (WGS) entry which is preliminary data.</text>
</comment>
<keyword evidence="6" id="KW-0349">Heme</keyword>
<dbReference type="PROSITE" id="PS00365">
    <property type="entry name" value="NIR_SIR"/>
    <property type="match status" value="1"/>
</dbReference>
<dbReference type="InterPro" id="IPR006066">
    <property type="entry name" value="NO2/SO3_Rdtase_FeS/sirohaem_BS"/>
</dbReference>
<dbReference type="Proteomes" id="UP001142291">
    <property type="component" value="Unassembled WGS sequence"/>
</dbReference>
<evidence type="ECO:0000256" key="4">
    <source>
        <dbReference type="ARBA" id="ARBA00012353"/>
    </source>
</evidence>
<dbReference type="InterPro" id="IPR045854">
    <property type="entry name" value="NO2/SO3_Rdtase_4Fe4S_sf"/>
</dbReference>
<organism evidence="16 17">
    <name type="scientific">Microbacterium dextranolyticum</name>
    <dbReference type="NCBI Taxonomy" id="36806"/>
    <lineage>
        <taxon>Bacteria</taxon>
        <taxon>Bacillati</taxon>
        <taxon>Actinomycetota</taxon>
        <taxon>Actinomycetes</taxon>
        <taxon>Micrococcales</taxon>
        <taxon>Microbacteriaceae</taxon>
        <taxon>Microbacterium</taxon>
    </lineage>
</organism>
<evidence type="ECO:0000256" key="6">
    <source>
        <dbReference type="ARBA" id="ARBA00022617"/>
    </source>
</evidence>
<keyword evidence="7" id="KW-0479">Metal-binding</keyword>
<feature type="region of interest" description="Disordered" evidence="13">
    <location>
        <begin position="1"/>
        <end position="53"/>
    </location>
</feature>
<proteinExistence type="inferred from homology"/>
<evidence type="ECO:0000256" key="9">
    <source>
        <dbReference type="ARBA" id="ARBA00023002"/>
    </source>
</evidence>
<dbReference type="GO" id="GO:0046872">
    <property type="term" value="F:metal ion binding"/>
    <property type="evidence" value="ECO:0007669"/>
    <property type="project" value="UniProtKB-KW"/>
</dbReference>
<feature type="compositionally biased region" description="Low complexity" evidence="13">
    <location>
        <begin position="21"/>
        <end position="39"/>
    </location>
</feature>
<dbReference type="InterPro" id="IPR051329">
    <property type="entry name" value="NIR_SIR_4Fe-4S"/>
</dbReference>
<dbReference type="InterPro" id="IPR005117">
    <property type="entry name" value="NiRdtase/SiRdtase_haem-b_fer"/>
</dbReference>
<dbReference type="EC" id="1.8.7.1" evidence="4"/>
<dbReference type="Pfam" id="PF01077">
    <property type="entry name" value="NIR_SIR"/>
    <property type="match status" value="2"/>
</dbReference>
<dbReference type="PANTHER" id="PTHR32439">
    <property type="entry name" value="FERREDOXIN--NITRITE REDUCTASE, CHLOROPLASTIC"/>
    <property type="match status" value="1"/>
</dbReference>
<dbReference type="SUPFAM" id="SSF55124">
    <property type="entry name" value="Nitrite/Sulfite reductase N-terminal domain-like"/>
    <property type="match status" value="2"/>
</dbReference>
<dbReference type="RefSeq" id="WP_204962559.1">
    <property type="nucleotide sequence ID" value="NZ_BAAAUR010000002.1"/>
</dbReference>
<dbReference type="InterPro" id="IPR036136">
    <property type="entry name" value="Nit/Sulf_reduc_fer-like_dom_sf"/>
</dbReference>
<dbReference type="SUPFAM" id="SSF56014">
    <property type="entry name" value="Nitrite and sulphite reductase 4Fe-4S domain-like"/>
    <property type="match status" value="2"/>
</dbReference>
<protein>
    <recommendedName>
        <fullName evidence="4">assimilatory sulfite reductase (ferredoxin)</fullName>
        <ecNumber evidence="4">1.8.7.1</ecNumber>
    </recommendedName>
</protein>
<keyword evidence="17" id="KW-1185">Reference proteome</keyword>
<evidence type="ECO:0000256" key="2">
    <source>
        <dbReference type="ARBA" id="ARBA00003247"/>
    </source>
</evidence>
<dbReference type="Gene3D" id="3.30.413.10">
    <property type="entry name" value="Sulfite Reductase Hemoprotein, domain 1"/>
    <property type="match status" value="2"/>
</dbReference>
<evidence type="ECO:0000313" key="16">
    <source>
        <dbReference type="EMBL" id="GLJ94048.1"/>
    </source>
</evidence>
<name>A0A9W6HK90_9MICO</name>
<comment type="cofactor">
    <cofactor evidence="1">
        <name>[4Fe-4S] cluster</name>
        <dbReference type="ChEBI" id="CHEBI:49883"/>
    </cofactor>
</comment>
<accession>A0A9W6HK90</accession>
<evidence type="ECO:0000259" key="15">
    <source>
        <dbReference type="Pfam" id="PF03460"/>
    </source>
</evidence>
<keyword evidence="8" id="KW-0883">Thioether bond</keyword>
<feature type="domain" description="Nitrite/sulphite reductase 4Fe-4S" evidence="14">
    <location>
        <begin position="193"/>
        <end position="346"/>
    </location>
</feature>
<evidence type="ECO:0000256" key="8">
    <source>
        <dbReference type="ARBA" id="ARBA00022784"/>
    </source>
</evidence>
<sequence>MTTSDTDARGAQLPRVDARRAQTTGAPATASASRPARPASKPHGQWKIDGRAPLNANEEWKQVDDGLAVRERIENIYAQGGFSSIDPTDLHGRVRVWGLYTQRKPGIDGGRTASLEPHELEDAYFMLRIRIDGGQLTTEQLRVIAGISQDFGRNTADLTDRQNIQLHWIEVESMPEIWRRLEAVGLGTTEACGDVPRVILGSPVAGISASELIDPTPQIEAIQSRFIGDPTLSNLPRKFKSAITGHPSQDVVHEINDVAFVALEHPELGIGYDLWVGGGLSTAPRLGERLGVFVTADEVPEVWHGVAQIFRDYGYRRLRNKARLKFLLAEWGPEKFRQVLQDEYLGYALPDGPAAPKPASAGDHVGIHRQKDGRFYVGVTPIVGRVSGPTLATLADLIEAHGSTRLRTTPHQKLVILDIPEDRVPSLVAGLDELGLSARPSLIRRGTIACTGIEFCKLAIVETKGHATRAVLDLEERLAQFELPHRISLHVNGCPNSCARIQTADIGLKGQLVTIDGEQVPGYQVHLGGGLASTDRDEAGLGRTVRGLKVAADGIADYVERVVTRFLESRDEASDETFAQWAHRVDEEALV</sequence>